<evidence type="ECO:0000313" key="1">
    <source>
        <dbReference type="EMBL" id="SMG35776.1"/>
    </source>
</evidence>
<dbReference type="OrthoDB" id="9944540at2"/>
<evidence type="ECO:0000313" key="2">
    <source>
        <dbReference type="Proteomes" id="UP000192980"/>
    </source>
</evidence>
<dbReference type="Proteomes" id="UP000192980">
    <property type="component" value="Unassembled WGS sequence"/>
</dbReference>
<proteinExistence type="predicted"/>
<dbReference type="AlphaFoldDB" id="A0A1X7K4Z9"/>
<name>A0A1X7K4Z9_9SPHI</name>
<accession>A0A1X7K4Z9</accession>
<protein>
    <submittedName>
        <fullName evidence="1">Uncharacterized protein</fullName>
    </submittedName>
</protein>
<reference evidence="1 2" key="1">
    <citation type="submission" date="2017-04" db="EMBL/GenBank/DDBJ databases">
        <authorList>
            <person name="Afonso C.L."/>
            <person name="Miller P.J."/>
            <person name="Scott M.A."/>
            <person name="Spackman E."/>
            <person name="Goraichik I."/>
            <person name="Dimitrov K.M."/>
            <person name="Suarez D.L."/>
            <person name="Swayne D.E."/>
        </authorList>
    </citation>
    <scope>NUCLEOTIDE SEQUENCE [LARGE SCALE GENOMIC DNA]</scope>
    <source>
        <strain evidence="1 2">DSM 22418</strain>
    </source>
</reference>
<dbReference type="STRING" id="561061.SAMN05660862_2546"/>
<organism evidence="1 2">
    <name type="scientific">Sphingobacterium psychroaquaticum</name>
    <dbReference type="NCBI Taxonomy" id="561061"/>
    <lineage>
        <taxon>Bacteria</taxon>
        <taxon>Pseudomonadati</taxon>
        <taxon>Bacteroidota</taxon>
        <taxon>Sphingobacteriia</taxon>
        <taxon>Sphingobacteriales</taxon>
        <taxon>Sphingobacteriaceae</taxon>
        <taxon>Sphingobacterium</taxon>
    </lineage>
</organism>
<keyword evidence="2" id="KW-1185">Reference proteome</keyword>
<sequence>MAELDDIKLFFSVAEKKAFLERYGYMIERIHIEKEVSLYQNVYTMIQSAQDVAVKDGQHYDIHELFLKILKSKLLEL</sequence>
<dbReference type="RefSeq" id="WP_085473277.1">
    <property type="nucleotide sequence ID" value="NZ_FXAU01000004.1"/>
</dbReference>
<dbReference type="EMBL" id="FXAU01000004">
    <property type="protein sequence ID" value="SMG35776.1"/>
    <property type="molecule type" value="Genomic_DNA"/>
</dbReference>
<gene>
    <name evidence="1" type="ORF">SAMN05660862_2546</name>
</gene>